<dbReference type="RefSeq" id="WP_110130936.1">
    <property type="nucleotide sequence ID" value="NZ_QHJQ01000005.1"/>
</dbReference>
<dbReference type="InterPro" id="IPR013762">
    <property type="entry name" value="Integrase-like_cat_sf"/>
</dbReference>
<dbReference type="InterPro" id="IPR002104">
    <property type="entry name" value="Integrase_catalytic"/>
</dbReference>
<keyword evidence="1" id="KW-0233">DNA recombination</keyword>
<feature type="compositionally biased region" description="Basic residues" evidence="2">
    <location>
        <begin position="1"/>
        <end position="10"/>
    </location>
</feature>
<gene>
    <name evidence="4" type="ORF">DDZ13_08050</name>
</gene>
<dbReference type="AlphaFoldDB" id="A0A317ZJN8"/>
<dbReference type="Gene3D" id="1.10.443.10">
    <property type="entry name" value="Intergrase catalytic core"/>
    <property type="match status" value="1"/>
</dbReference>
<feature type="domain" description="Tyr recombinase" evidence="3">
    <location>
        <begin position="56"/>
        <end position="103"/>
    </location>
</feature>
<dbReference type="GO" id="GO:0015074">
    <property type="term" value="P:DNA integration"/>
    <property type="evidence" value="ECO:0007669"/>
    <property type="project" value="InterPro"/>
</dbReference>
<name>A0A317ZJN8_9BACT</name>
<dbReference type="GO" id="GO:0006310">
    <property type="term" value="P:DNA recombination"/>
    <property type="evidence" value="ECO:0007669"/>
    <property type="project" value="UniProtKB-KW"/>
</dbReference>
<evidence type="ECO:0000256" key="1">
    <source>
        <dbReference type="ARBA" id="ARBA00023172"/>
    </source>
</evidence>
<protein>
    <recommendedName>
        <fullName evidence="3">Tyr recombinase domain-containing protein</fullName>
    </recommendedName>
</protein>
<comment type="caution">
    <text evidence="4">The sequence shown here is derived from an EMBL/GenBank/DDBJ whole genome shotgun (WGS) entry which is preliminary data.</text>
</comment>
<keyword evidence="5" id="KW-1185">Reference proteome</keyword>
<evidence type="ECO:0000256" key="2">
    <source>
        <dbReference type="SAM" id="MobiDB-lite"/>
    </source>
</evidence>
<dbReference type="GO" id="GO:0003677">
    <property type="term" value="F:DNA binding"/>
    <property type="evidence" value="ECO:0007669"/>
    <property type="project" value="InterPro"/>
</dbReference>
<sequence length="116" mass="13108">MARYISRRLVQHSPKATTEAPGAKDRVEDGTASPSSCFPRGTSVPENIKSNPLIRGFSSEYSFHSLRHSYSTWLNEAGFSETDRMRIVGHADKKVSQKYTHAQIETVQENLKRLKL</sequence>
<feature type="region of interest" description="Disordered" evidence="2">
    <location>
        <begin position="1"/>
        <end position="44"/>
    </location>
</feature>
<dbReference type="OrthoDB" id="179876at2"/>
<dbReference type="SUPFAM" id="SSF56349">
    <property type="entry name" value="DNA breaking-rejoining enzymes"/>
    <property type="match status" value="1"/>
</dbReference>
<evidence type="ECO:0000259" key="3">
    <source>
        <dbReference type="Pfam" id="PF00589"/>
    </source>
</evidence>
<organism evidence="4 5">
    <name type="scientific">Coraliomargarita sinensis</name>
    <dbReference type="NCBI Taxonomy" id="2174842"/>
    <lineage>
        <taxon>Bacteria</taxon>
        <taxon>Pseudomonadati</taxon>
        <taxon>Verrucomicrobiota</taxon>
        <taxon>Opitutia</taxon>
        <taxon>Puniceicoccales</taxon>
        <taxon>Coraliomargaritaceae</taxon>
        <taxon>Coraliomargarita</taxon>
    </lineage>
</organism>
<dbReference type="Pfam" id="PF00589">
    <property type="entry name" value="Phage_integrase"/>
    <property type="match status" value="1"/>
</dbReference>
<dbReference type="Proteomes" id="UP000247099">
    <property type="component" value="Unassembled WGS sequence"/>
</dbReference>
<evidence type="ECO:0000313" key="4">
    <source>
        <dbReference type="EMBL" id="PXA03989.1"/>
    </source>
</evidence>
<reference evidence="4 5" key="1">
    <citation type="submission" date="2018-05" db="EMBL/GenBank/DDBJ databases">
        <title>Coraliomargarita sinensis sp. nov., isolated from a marine solar saltern.</title>
        <authorList>
            <person name="Zhou L.Y."/>
        </authorList>
    </citation>
    <scope>NUCLEOTIDE SEQUENCE [LARGE SCALE GENOMIC DNA]</scope>
    <source>
        <strain evidence="4 5">WN38</strain>
    </source>
</reference>
<accession>A0A317ZJN8</accession>
<dbReference type="EMBL" id="QHJQ01000005">
    <property type="protein sequence ID" value="PXA03989.1"/>
    <property type="molecule type" value="Genomic_DNA"/>
</dbReference>
<proteinExistence type="predicted"/>
<evidence type="ECO:0000313" key="5">
    <source>
        <dbReference type="Proteomes" id="UP000247099"/>
    </source>
</evidence>
<dbReference type="InParanoid" id="A0A317ZJN8"/>
<dbReference type="InterPro" id="IPR011010">
    <property type="entry name" value="DNA_brk_join_enz"/>
</dbReference>